<protein>
    <submittedName>
        <fullName evidence="1">Uncharacterized protein</fullName>
    </submittedName>
</protein>
<keyword evidence="2" id="KW-1185">Reference proteome</keyword>
<sequence length="100" mass="10903">MITALQLEVELLQPACGFSAEPRASQGPDENSCSFVRAVILPEAALAPHYTAQVQRGQARRASACPSSAGCLAFHVRRWNTDIRLRPQCKLTQQPSEAQV</sequence>
<organism evidence="1 2">
    <name type="scientific">Apatococcus lobatus</name>
    <dbReference type="NCBI Taxonomy" id="904363"/>
    <lineage>
        <taxon>Eukaryota</taxon>
        <taxon>Viridiplantae</taxon>
        <taxon>Chlorophyta</taxon>
        <taxon>core chlorophytes</taxon>
        <taxon>Trebouxiophyceae</taxon>
        <taxon>Chlorellales</taxon>
        <taxon>Chlorellaceae</taxon>
        <taxon>Apatococcus</taxon>
    </lineage>
</organism>
<name>A0AAW1RI93_9CHLO</name>
<reference evidence="1 2" key="1">
    <citation type="journal article" date="2024" name="Nat. Commun.">
        <title>Phylogenomics reveals the evolutionary origins of lichenization in chlorophyte algae.</title>
        <authorList>
            <person name="Puginier C."/>
            <person name="Libourel C."/>
            <person name="Otte J."/>
            <person name="Skaloud P."/>
            <person name="Haon M."/>
            <person name="Grisel S."/>
            <person name="Petersen M."/>
            <person name="Berrin J.G."/>
            <person name="Delaux P.M."/>
            <person name="Dal Grande F."/>
            <person name="Keller J."/>
        </authorList>
    </citation>
    <scope>NUCLEOTIDE SEQUENCE [LARGE SCALE GENOMIC DNA]</scope>
    <source>
        <strain evidence="1 2">SAG 2145</strain>
    </source>
</reference>
<gene>
    <name evidence="1" type="ORF">WJX74_003137</name>
</gene>
<dbReference type="AlphaFoldDB" id="A0AAW1RI93"/>
<dbReference type="Proteomes" id="UP001438707">
    <property type="component" value="Unassembled WGS sequence"/>
</dbReference>
<comment type="caution">
    <text evidence="1">The sequence shown here is derived from an EMBL/GenBank/DDBJ whole genome shotgun (WGS) entry which is preliminary data.</text>
</comment>
<dbReference type="EMBL" id="JALJOS010000011">
    <property type="protein sequence ID" value="KAK9832967.1"/>
    <property type="molecule type" value="Genomic_DNA"/>
</dbReference>
<evidence type="ECO:0000313" key="1">
    <source>
        <dbReference type="EMBL" id="KAK9832967.1"/>
    </source>
</evidence>
<evidence type="ECO:0000313" key="2">
    <source>
        <dbReference type="Proteomes" id="UP001438707"/>
    </source>
</evidence>
<accession>A0AAW1RI93</accession>
<proteinExistence type="predicted"/>